<reference evidence="2 3" key="1">
    <citation type="journal article" date="2024" name="G3 (Bethesda)">
        <title>Genome assembly of Hibiscus sabdariffa L. provides insights into metabolisms of medicinal natural products.</title>
        <authorList>
            <person name="Kim T."/>
        </authorList>
    </citation>
    <scope>NUCLEOTIDE SEQUENCE [LARGE SCALE GENOMIC DNA]</scope>
    <source>
        <strain evidence="2">TK-2024</strain>
        <tissue evidence="2">Old leaves</tissue>
    </source>
</reference>
<keyword evidence="3" id="KW-1185">Reference proteome</keyword>
<dbReference type="Proteomes" id="UP001396334">
    <property type="component" value="Unassembled WGS sequence"/>
</dbReference>
<sequence length="131" mass="14444">MNSEKSSENKKLNTKEKGKKGKKGKGHEEEGPELKVSRSLMIIDEQHQNPLASFLKEYKEATIPRIAALNTEETELSQQSSEYESSDDSQSSTTQTSSEDEIHMAIPGVKTEEDDPMDTDASPSTSAPPPF</sequence>
<name>A0ABR2UDK3_9ROSI</name>
<feature type="region of interest" description="Disordered" evidence="1">
    <location>
        <begin position="1"/>
        <end position="41"/>
    </location>
</feature>
<dbReference type="EMBL" id="JBBPBN010000001">
    <property type="protein sequence ID" value="KAK9047705.1"/>
    <property type="molecule type" value="Genomic_DNA"/>
</dbReference>
<feature type="compositionally biased region" description="Low complexity" evidence="1">
    <location>
        <begin position="76"/>
        <end position="97"/>
    </location>
</feature>
<proteinExistence type="predicted"/>
<evidence type="ECO:0000313" key="2">
    <source>
        <dbReference type="EMBL" id="KAK9047705.1"/>
    </source>
</evidence>
<gene>
    <name evidence="2" type="ORF">V6N11_053541</name>
</gene>
<accession>A0ABR2UDK3</accession>
<comment type="caution">
    <text evidence="2">The sequence shown here is derived from an EMBL/GenBank/DDBJ whole genome shotgun (WGS) entry which is preliminary data.</text>
</comment>
<protein>
    <submittedName>
        <fullName evidence="2">Uncharacterized protein</fullName>
    </submittedName>
</protein>
<evidence type="ECO:0000256" key="1">
    <source>
        <dbReference type="SAM" id="MobiDB-lite"/>
    </source>
</evidence>
<feature type="region of interest" description="Disordered" evidence="1">
    <location>
        <begin position="69"/>
        <end position="131"/>
    </location>
</feature>
<feature type="compositionally biased region" description="Basic and acidic residues" evidence="1">
    <location>
        <begin position="1"/>
        <end position="16"/>
    </location>
</feature>
<organism evidence="2 3">
    <name type="scientific">Hibiscus sabdariffa</name>
    <name type="common">roselle</name>
    <dbReference type="NCBI Taxonomy" id="183260"/>
    <lineage>
        <taxon>Eukaryota</taxon>
        <taxon>Viridiplantae</taxon>
        <taxon>Streptophyta</taxon>
        <taxon>Embryophyta</taxon>
        <taxon>Tracheophyta</taxon>
        <taxon>Spermatophyta</taxon>
        <taxon>Magnoliopsida</taxon>
        <taxon>eudicotyledons</taxon>
        <taxon>Gunneridae</taxon>
        <taxon>Pentapetalae</taxon>
        <taxon>rosids</taxon>
        <taxon>malvids</taxon>
        <taxon>Malvales</taxon>
        <taxon>Malvaceae</taxon>
        <taxon>Malvoideae</taxon>
        <taxon>Hibiscus</taxon>
    </lineage>
</organism>
<feature type="compositionally biased region" description="Basic and acidic residues" evidence="1">
    <location>
        <begin position="26"/>
        <end position="36"/>
    </location>
</feature>
<evidence type="ECO:0000313" key="3">
    <source>
        <dbReference type="Proteomes" id="UP001396334"/>
    </source>
</evidence>